<dbReference type="AlphaFoldDB" id="A0A060M093"/>
<evidence type="ECO:0000313" key="1">
    <source>
        <dbReference type="EMBL" id="AIC95440.1"/>
    </source>
</evidence>
<dbReference type="KEGG" id="ble:BleG1_2876"/>
<name>A0A060M093_9BACI</name>
<dbReference type="STRING" id="1246626.BleG1_2876"/>
<sequence>MKQGASSYIGARDLVGAELLTDNEDGVTYGEIIKIAPLKGVSITQNSNNSPDYADDGVNEVISSDGAINLSLSTAGIADSVKAKLLGLEYDKGATRYHKDRISPYFAIGFKSRKADGSDGYVWLFKGRFALPNREHNTKEDTATPQGTTLEAVFIERKFDGEPMHTLDTAVADEEVVADYFKKVFGASETETP</sequence>
<organism evidence="1 2">
    <name type="scientific">Shouchella lehensis G1</name>
    <dbReference type="NCBI Taxonomy" id="1246626"/>
    <lineage>
        <taxon>Bacteria</taxon>
        <taxon>Bacillati</taxon>
        <taxon>Bacillota</taxon>
        <taxon>Bacilli</taxon>
        <taxon>Bacillales</taxon>
        <taxon>Bacillaceae</taxon>
        <taxon>Shouchella</taxon>
    </lineage>
</organism>
<reference evidence="1 2" key="1">
    <citation type="journal article" date="2014" name="Gene">
        <title>A comparative genomic analysis of the alkalitolerant soil bacterium Bacillus lehensis G1.</title>
        <authorList>
            <person name="Noor Y.M."/>
            <person name="Samsulrizal N.H."/>
            <person name="Jema'on N.A."/>
            <person name="Low K.O."/>
            <person name="Ramli A.N."/>
            <person name="Alias N.I."/>
            <person name="Damis S.I."/>
            <person name="Fuzi S.F."/>
            <person name="Isa M.N."/>
            <person name="Murad A.M."/>
            <person name="Raih M.F."/>
            <person name="Bakar F.D."/>
            <person name="Najimudin N."/>
            <person name="Mahadi N.M."/>
            <person name="Illias R.M."/>
        </authorList>
    </citation>
    <scope>NUCLEOTIDE SEQUENCE [LARGE SCALE GENOMIC DNA]</scope>
    <source>
        <strain evidence="1 2">G1</strain>
    </source>
</reference>
<keyword evidence="2" id="KW-1185">Reference proteome</keyword>
<dbReference type="eggNOG" id="ENOG502Z904">
    <property type="taxonomic scope" value="Bacteria"/>
</dbReference>
<evidence type="ECO:0000313" key="2">
    <source>
        <dbReference type="Proteomes" id="UP000027142"/>
    </source>
</evidence>
<dbReference type="OrthoDB" id="3078218at2"/>
<protein>
    <submittedName>
        <fullName evidence="1">Phage major tail protein</fullName>
    </submittedName>
</protein>
<proteinExistence type="predicted"/>
<dbReference type="InterPro" id="IPR006490">
    <property type="entry name" value="Maj_tail_phi13"/>
</dbReference>
<gene>
    <name evidence="1" type="ORF">BleG1_2876</name>
</gene>
<dbReference type="HOGENOM" id="CLU_080118_1_0_9"/>
<accession>A0A060M093</accession>
<dbReference type="PATRIC" id="fig|1246626.3.peg.2864"/>
<dbReference type="Proteomes" id="UP000027142">
    <property type="component" value="Chromosome"/>
</dbReference>
<dbReference type="EMBL" id="CP003923">
    <property type="protein sequence ID" value="AIC95440.1"/>
    <property type="molecule type" value="Genomic_DNA"/>
</dbReference>
<dbReference type="NCBIfam" id="TIGR01603">
    <property type="entry name" value="maj_tail_phi13"/>
    <property type="match status" value="1"/>
</dbReference>
<dbReference type="RefSeq" id="WP_051667594.1">
    <property type="nucleotide sequence ID" value="NZ_CP003923.1"/>
</dbReference>